<name>A0A4Z1CG84_9GAMM</name>
<keyword evidence="1" id="KW-1133">Transmembrane helix</keyword>
<sequence>MLNNWLVTLALILETSGMVGLLSPEAGDLHLAAYLFAHAIACAILAIVLLPLLPARYRGQPVRAGVFLFTLQFAIPFIGSVGLLLGILLALYLPRSQREIPWQEVDIPELPFQPIDMNLQVIYSQGGLRQVLREASSTDKRLRAMMATRQMNDRDAIDILREALKDPADDVRLLAYSMLEQKEKTLTHRAGLLQQSLQKAGDMESVLLQRRLAQVWWEMAYLGLAQGSLREYYLTSARKLLLRLVNRRSQHNDWRLLGRVELALGNVDQAEEAFNAALDGGSAPEMIMPYLGEVAFLQRDFVKVRERLSACPPERYHPANRPIIEAWL</sequence>
<dbReference type="AlphaFoldDB" id="A0A4Z1CG84"/>
<keyword evidence="1" id="KW-0472">Membrane</keyword>
<evidence type="ECO:0000313" key="2">
    <source>
        <dbReference type="EMBL" id="TGN39244.1"/>
    </source>
</evidence>
<evidence type="ECO:0000256" key="1">
    <source>
        <dbReference type="SAM" id="Phobius"/>
    </source>
</evidence>
<organism evidence="2 3">
    <name type="scientific">Marinobacter confluentis</name>
    <dbReference type="NCBI Taxonomy" id="1697557"/>
    <lineage>
        <taxon>Bacteria</taxon>
        <taxon>Pseudomonadati</taxon>
        <taxon>Pseudomonadota</taxon>
        <taxon>Gammaproteobacteria</taxon>
        <taxon>Pseudomonadales</taxon>
        <taxon>Marinobacteraceae</taxon>
        <taxon>Marinobacter</taxon>
    </lineage>
</organism>
<keyword evidence="1" id="KW-0812">Transmembrane</keyword>
<dbReference type="InterPro" id="IPR016024">
    <property type="entry name" value="ARM-type_fold"/>
</dbReference>
<gene>
    <name evidence="2" type="ORF">E5Q11_11375</name>
</gene>
<accession>A0A4Z1CG84</accession>
<dbReference type="Proteomes" id="UP000298325">
    <property type="component" value="Unassembled WGS sequence"/>
</dbReference>
<dbReference type="RefSeq" id="WP_135803553.1">
    <property type="nucleotide sequence ID" value="NZ_SRPF01000003.1"/>
</dbReference>
<proteinExistence type="predicted"/>
<comment type="caution">
    <text evidence="2">The sequence shown here is derived from an EMBL/GenBank/DDBJ whole genome shotgun (WGS) entry which is preliminary data.</text>
</comment>
<reference evidence="2 3" key="1">
    <citation type="submission" date="2019-04" db="EMBL/GenBank/DDBJ databases">
        <authorList>
            <person name="Park S."/>
            <person name="Yoon J.-H."/>
        </authorList>
    </citation>
    <scope>NUCLEOTIDE SEQUENCE [LARGE SCALE GENOMIC DNA]</scope>
    <source>
        <strain evidence="2 3">HJM-18</strain>
    </source>
</reference>
<feature type="transmembrane region" description="Helical" evidence="1">
    <location>
        <begin position="65"/>
        <end position="93"/>
    </location>
</feature>
<dbReference type="EMBL" id="SRPF01000003">
    <property type="protein sequence ID" value="TGN39244.1"/>
    <property type="molecule type" value="Genomic_DNA"/>
</dbReference>
<evidence type="ECO:0000313" key="3">
    <source>
        <dbReference type="Proteomes" id="UP000298325"/>
    </source>
</evidence>
<keyword evidence="3" id="KW-1185">Reference proteome</keyword>
<protein>
    <submittedName>
        <fullName evidence="2">Polysaccharide biosynthesis protein</fullName>
    </submittedName>
</protein>
<dbReference type="OrthoDB" id="5393896at2"/>
<dbReference type="InterPro" id="IPR011990">
    <property type="entry name" value="TPR-like_helical_dom_sf"/>
</dbReference>
<feature type="transmembrane region" description="Helical" evidence="1">
    <location>
        <begin position="31"/>
        <end position="53"/>
    </location>
</feature>
<dbReference type="SUPFAM" id="SSF48371">
    <property type="entry name" value="ARM repeat"/>
    <property type="match status" value="1"/>
</dbReference>
<dbReference type="Gene3D" id="1.25.40.10">
    <property type="entry name" value="Tetratricopeptide repeat domain"/>
    <property type="match status" value="1"/>
</dbReference>